<feature type="region of interest" description="Disordered" evidence="1">
    <location>
        <begin position="414"/>
        <end position="460"/>
    </location>
</feature>
<proteinExistence type="predicted"/>
<comment type="caution">
    <text evidence="2">The sequence shown here is derived from an EMBL/GenBank/DDBJ whole genome shotgun (WGS) entry which is preliminary data.</text>
</comment>
<accession>A0ABR4PN31</accession>
<keyword evidence="3" id="KW-1185">Reference proteome</keyword>
<dbReference type="EMBL" id="JBFCZG010000003">
    <property type="protein sequence ID" value="KAL3424757.1"/>
    <property type="molecule type" value="Genomic_DNA"/>
</dbReference>
<evidence type="ECO:0000313" key="2">
    <source>
        <dbReference type="EMBL" id="KAL3424757.1"/>
    </source>
</evidence>
<protein>
    <submittedName>
        <fullName evidence="2">Uncharacterized protein</fullName>
    </submittedName>
</protein>
<feature type="compositionally biased region" description="Acidic residues" evidence="1">
    <location>
        <begin position="449"/>
        <end position="460"/>
    </location>
</feature>
<feature type="compositionally biased region" description="Basic and acidic residues" evidence="1">
    <location>
        <begin position="414"/>
        <end position="424"/>
    </location>
</feature>
<sequence length="494" mass="54388">MAPVELDSTASLIPTLTRASHLLLSVVLSTIVGRTIYRSYLTLPPSSTTRSRGPLRQTHVKLFSALAALSLITATYYGTSIAQLSYRVWADERGVELPDSWFGDKGAFRGGVHPGRVHLVQWLNDTSFYRSTYELVAEKARYIWWGQQASLATTVWSNFLAIEGRRRGISHLWAFLLLAQLVGLSYAQNLFFVATLLTPVPLPDNVKDMTRDSVLATSSRLRHLKNRLISPKPEGWLPHPAFYITTLLASTTATFLSPYATRWSSFNTTILISQFLPSLPLLLPEILPQSLGKIHKNPHAAQKSHRTLFRTMAILSTLLHAKTSTVAVLTNTPSDSYHDPTLFHPFNSTHRSTLERGSKAISRLLGAINEHPVISSLGYDVLLSSLSLGLWAGVRNLDPMDMLLASSPLETETKQAKVKAKEEAASPLPKRRGRGRPKKEDMEYKPEPEELVAEGDEEAADPDWEAAALAWGLISATGLGSGSSGIFGAECVAR</sequence>
<feature type="compositionally biased region" description="Basic and acidic residues" evidence="1">
    <location>
        <begin position="438"/>
        <end position="448"/>
    </location>
</feature>
<evidence type="ECO:0000313" key="3">
    <source>
        <dbReference type="Proteomes" id="UP001629113"/>
    </source>
</evidence>
<name>A0ABR4PN31_9HELO</name>
<reference evidence="2 3" key="1">
    <citation type="submission" date="2024-06" db="EMBL/GenBank/DDBJ databases">
        <title>Complete genome of Phlyctema vagabunda strain 19-DSS-EL-015.</title>
        <authorList>
            <person name="Fiorenzani C."/>
        </authorList>
    </citation>
    <scope>NUCLEOTIDE SEQUENCE [LARGE SCALE GENOMIC DNA]</scope>
    <source>
        <strain evidence="2 3">19-DSS-EL-015</strain>
    </source>
</reference>
<gene>
    <name evidence="2" type="ORF">PVAG01_04038</name>
</gene>
<dbReference type="Proteomes" id="UP001629113">
    <property type="component" value="Unassembled WGS sequence"/>
</dbReference>
<evidence type="ECO:0000256" key="1">
    <source>
        <dbReference type="SAM" id="MobiDB-lite"/>
    </source>
</evidence>
<organism evidence="2 3">
    <name type="scientific">Phlyctema vagabunda</name>
    <dbReference type="NCBI Taxonomy" id="108571"/>
    <lineage>
        <taxon>Eukaryota</taxon>
        <taxon>Fungi</taxon>
        <taxon>Dikarya</taxon>
        <taxon>Ascomycota</taxon>
        <taxon>Pezizomycotina</taxon>
        <taxon>Leotiomycetes</taxon>
        <taxon>Helotiales</taxon>
        <taxon>Dermateaceae</taxon>
        <taxon>Phlyctema</taxon>
    </lineage>
</organism>